<dbReference type="AlphaFoldDB" id="A0A378ICL5"/>
<keyword evidence="4" id="KW-1185">Reference proteome</keyword>
<gene>
    <name evidence="2" type="ORF">Lbir_1521</name>
    <name evidence="3" type="ORF">NCTC12437_02280</name>
</gene>
<evidence type="ECO:0008006" key="6">
    <source>
        <dbReference type="Google" id="ProtNLM"/>
    </source>
</evidence>
<protein>
    <recommendedName>
        <fullName evidence="6">Lipocalin-like domain-containing protein</fullName>
    </recommendedName>
</protein>
<dbReference type="EMBL" id="LNXT01000019">
    <property type="protein sequence ID" value="KTC71666.1"/>
    <property type="molecule type" value="Genomic_DNA"/>
</dbReference>
<dbReference type="Proteomes" id="UP000255066">
    <property type="component" value="Unassembled WGS sequence"/>
</dbReference>
<feature type="signal peptide" evidence="1">
    <location>
        <begin position="1"/>
        <end position="21"/>
    </location>
</feature>
<evidence type="ECO:0000313" key="5">
    <source>
        <dbReference type="Proteomes" id="UP000255066"/>
    </source>
</evidence>
<reference evidence="2 4" key="1">
    <citation type="submission" date="2015-11" db="EMBL/GenBank/DDBJ databases">
        <title>Genomic analysis of 38 Legionella species identifies large and diverse effector repertoires.</title>
        <authorList>
            <person name="Burstein D."/>
            <person name="Amaro F."/>
            <person name="Zusman T."/>
            <person name="Lifshitz Z."/>
            <person name="Cohen O."/>
            <person name="Gilbert J.A."/>
            <person name="Pupko T."/>
            <person name="Shuman H.A."/>
            <person name="Segal G."/>
        </authorList>
    </citation>
    <scope>NUCLEOTIDE SEQUENCE [LARGE SCALE GENOMIC DNA]</scope>
    <source>
        <strain evidence="2 4">CDC#1407-AL-14</strain>
    </source>
</reference>
<keyword evidence="1" id="KW-0732">Signal</keyword>
<proteinExistence type="predicted"/>
<evidence type="ECO:0000256" key="1">
    <source>
        <dbReference type="SAM" id="SignalP"/>
    </source>
</evidence>
<dbReference type="RefSeq" id="WP_058523583.1">
    <property type="nucleotide sequence ID" value="NZ_CAAAHV010000001.1"/>
</dbReference>
<evidence type="ECO:0000313" key="3">
    <source>
        <dbReference type="EMBL" id="STX32495.1"/>
    </source>
</evidence>
<dbReference type="EMBL" id="UGNW01000001">
    <property type="protein sequence ID" value="STX32495.1"/>
    <property type="molecule type" value="Genomic_DNA"/>
</dbReference>
<dbReference type="Proteomes" id="UP000054735">
    <property type="component" value="Unassembled WGS sequence"/>
</dbReference>
<dbReference type="OrthoDB" id="5643761at2"/>
<name>A0A378ICL5_9GAMM</name>
<organism evidence="3 5">
    <name type="scientific">Legionella birminghamensis</name>
    <dbReference type="NCBI Taxonomy" id="28083"/>
    <lineage>
        <taxon>Bacteria</taxon>
        <taxon>Pseudomonadati</taxon>
        <taxon>Pseudomonadota</taxon>
        <taxon>Gammaproteobacteria</taxon>
        <taxon>Legionellales</taxon>
        <taxon>Legionellaceae</taxon>
        <taxon>Legionella</taxon>
    </lineage>
</organism>
<evidence type="ECO:0000313" key="2">
    <source>
        <dbReference type="EMBL" id="KTC71666.1"/>
    </source>
</evidence>
<accession>A0A378ICL5</accession>
<sequence>MLHKTIATVLLGAAVVSTANAGSALQSLIFANKNLLKSKEQTAISANSQIKAANFSGNWIGTCSDIDGSVPMEIDQSDEYISLDGQEFIYGAMTTMASSSKATYDNTQVRFTWNPTKTKLTANATTVHTGNDDKNLITLISEATLSLNDNMLVMKIKAVLYNNTNSIGETFKGSCTFTKVS</sequence>
<feature type="chain" id="PRO_5016929454" description="Lipocalin-like domain-containing protein" evidence="1">
    <location>
        <begin position="22"/>
        <end position="181"/>
    </location>
</feature>
<reference evidence="3 5" key="2">
    <citation type="submission" date="2018-06" db="EMBL/GenBank/DDBJ databases">
        <authorList>
            <consortium name="Pathogen Informatics"/>
            <person name="Doyle S."/>
        </authorList>
    </citation>
    <scope>NUCLEOTIDE SEQUENCE [LARGE SCALE GENOMIC DNA]</scope>
    <source>
        <strain evidence="3 5">NCTC12437</strain>
    </source>
</reference>
<evidence type="ECO:0000313" key="4">
    <source>
        <dbReference type="Proteomes" id="UP000054735"/>
    </source>
</evidence>